<dbReference type="AlphaFoldDB" id="A0AAD5WUW1"/>
<evidence type="ECO:0000256" key="2">
    <source>
        <dbReference type="SAM" id="SignalP"/>
    </source>
</evidence>
<keyword evidence="2" id="KW-0732">Signal</keyword>
<reference evidence="3" key="1">
    <citation type="submission" date="2022-07" db="EMBL/GenBank/DDBJ databases">
        <title>Draft genome sequence of Zalerion maritima ATCC 34329, a (micro)plastics degrading marine fungus.</title>
        <authorList>
            <person name="Paco A."/>
            <person name="Goncalves M.F.M."/>
            <person name="Rocha-Santos T.A.P."/>
            <person name="Alves A."/>
        </authorList>
    </citation>
    <scope>NUCLEOTIDE SEQUENCE</scope>
    <source>
        <strain evidence="3">ATCC 34329</strain>
    </source>
</reference>
<protein>
    <submittedName>
        <fullName evidence="3">Uncharacterized protein</fullName>
    </submittedName>
</protein>
<organism evidence="3 4">
    <name type="scientific">Zalerion maritima</name>
    <dbReference type="NCBI Taxonomy" id="339359"/>
    <lineage>
        <taxon>Eukaryota</taxon>
        <taxon>Fungi</taxon>
        <taxon>Dikarya</taxon>
        <taxon>Ascomycota</taxon>
        <taxon>Pezizomycotina</taxon>
        <taxon>Sordariomycetes</taxon>
        <taxon>Lulworthiomycetidae</taxon>
        <taxon>Lulworthiales</taxon>
        <taxon>Lulworthiaceae</taxon>
        <taxon>Zalerion</taxon>
    </lineage>
</organism>
<feature type="signal peptide" evidence="2">
    <location>
        <begin position="1"/>
        <end position="20"/>
    </location>
</feature>
<sequence length="282" mass="30704">MRTTAYTTPLLLSLAAGALAVGPASPPGKAKVTRVDNFKWTNPFTSSLAESFSASCSSAKTFAATEYTLHDLFNPQPKGLLNWAESLKRIFTGRPFPGDWEGKDPHQYGRHLLKMKYSDVPIAVREWIENEEMNAGEGKGLFAVYPKQDSASHRINEPVAFKEGEIDRAGDEGKVAIFAPGAVYDILPLWVAEDSDCQDTLLDLSKYTQGAADGAVVSWTTDHTDPDMRSNKRDMVFTIKAEVLEAKPAAGKSVAEEAKEETSETAAEGKAVEETAEAKDEL</sequence>
<keyword evidence="4" id="KW-1185">Reference proteome</keyword>
<gene>
    <name evidence="3" type="ORF">MKZ38_005196</name>
</gene>
<feature type="compositionally biased region" description="Basic and acidic residues" evidence="1">
    <location>
        <begin position="270"/>
        <end position="282"/>
    </location>
</feature>
<feature type="chain" id="PRO_5041953223" evidence="2">
    <location>
        <begin position="21"/>
        <end position="282"/>
    </location>
</feature>
<feature type="region of interest" description="Disordered" evidence="1">
    <location>
        <begin position="248"/>
        <end position="282"/>
    </location>
</feature>
<evidence type="ECO:0000313" key="3">
    <source>
        <dbReference type="EMBL" id="KAJ2905552.1"/>
    </source>
</evidence>
<evidence type="ECO:0000313" key="4">
    <source>
        <dbReference type="Proteomes" id="UP001201980"/>
    </source>
</evidence>
<dbReference type="Proteomes" id="UP001201980">
    <property type="component" value="Unassembled WGS sequence"/>
</dbReference>
<proteinExistence type="predicted"/>
<name>A0AAD5WUW1_9PEZI</name>
<dbReference type="EMBL" id="JAKWBI020000030">
    <property type="protein sequence ID" value="KAJ2905552.1"/>
    <property type="molecule type" value="Genomic_DNA"/>
</dbReference>
<evidence type="ECO:0000256" key="1">
    <source>
        <dbReference type="SAM" id="MobiDB-lite"/>
    </source>
</evidence>
<accession>A0AAD5WUW1</accession>
<comment type="caution">
    <text evidence="3">The sequence shown here is derived from an EMBL/GenBank/DDBJ whole genome shotgun (WGS) entry which is preliminary data.</text>
</comment>